<feature type="domain" description="Peptidase S26" evidence="8">
    <location>
        <begin position="23"/>
        <end position="228"/>
    </location>
</feature>
<comment type="subcellular location">
    <subcellularLocation>
        <location evidence="2">Cell membrane</location>
        <topology evidence="2">Single-pass type II membrane protein</topology>
    </subcellularLocation>
    <subcellularLocation>
        <location evidence="7">Membrane</location>
        <topology evidence="7">Single-pass type II membrane protein</topology>
    </subcellularLocation>
</comment>
<proteinExistence type="inferred from homology"/>
<evidence type="ECO:0000256" key="1">
    <source>
        <dbReference type="ARBA" id="ARBA00000677"/>
    </source>
</evidence>
<feature type="active site" evidence="6">
    <location>
        <position position="120"/>
    </location>
</feature>
<protein>
    <recommendedName>
        <fullName evidence="4 7">Signal peptidase I</fullName>
        <ecNumber evidence="4 7">3.4.21.89</ecNumber>
    </recommendedName>
</protein>
<dbReference type="InterPro" id="IPR036286">
    <property type="entry name" value="LexA/Signal_pep-like_sf"/>
</dbReference>
<dbReference type="PROSITE" id="PS00761">
    <property type="entry name" value="SPASE_I_3"/>
    <property type="match status" value="1"/>
</dbReference>
<name>A0A147F4W1_MICTE</name>
<dbReference type="CDD" id="cd06530">
    <property type="entry name" value="S26_SPase_I"/>
    <property type="match status" value="1"/>
</dbReference>
<gene>
    <name evidence="9" type="ORF">RSA3_13935</name>
</gene>
<dbReference type="InterPro" id="IPR019758">
    <property type="entry name" value="Pept_S26A_signal_pept_1_CS"/>
</dbReference>
<dbReference type="GO" id="GO:0004252">
    <property type="term" value="F:serine-type endopeptidase activity"/>
    <property type="evidence" value="ECO:0007669"/>
    <property type="project" value="InterPro"/>
</dbReference>
<dbReference type="GO" id="GO:0006465">
    <property type="term" value="P:signal peptide processing"/>
    <property type="evidence" value="ECO:0007669"/>
    <property type="project" value="InterPro"/>
</dbReference>
<dbReference type="Pfam" id="PF10502">
    <property type="entry name" value="Peptidase_S26"/>
    <property type="match status" value="1"/>
</dbReference>
<dbReference type="InterPro" id="IPR000223">
    <property type="entry name" value="Pept_S26A_signal_pept_1"/>
</dbReference>
<feature type="active site" evidence="6">
    <location>
        <position position="50"/>
    </location>
</feature>
<comment type="caution">
    <text evidence="9">The sequence shown here is derived from an EMBL/GenBank/DDBJ whole genome shotgun (WGS) entry which is preliminary data.</text>
</comment>
<evidence type="ECO:0000259" key="8">
    <source>
        <dbReference type="Pfam" id="PF10502"/>
    </source>
</evidence>
<evidence type="ECO:0000256" key="5">
    <source>
        <dbReference type="ARBA" id="ARBA00022801"/>
    </source>
</evidence>
<dbReference type="SUPFAM" id="SSF51306">
    <property type="entry name" value="LexA/Signal peptidase"/>
    <property type="match status" value="1"/>
</dbReference>
<dbReference type="Gene3D" id="2.10.109.10">
    <property type="entry name" value="Umud Fragment, subunit A"/>
    <property type="match status" value="1"/>
</dbReference>
<comment type="similarity">
    <text evidence="3 7">Belongs to the peptidase S26 family.</text>
</comment>
<evidence type="ECO:0000256" key="6">
    <source>
        <dbReference type="PIRSR" id="PIRSR600223-1"/>
    </source>
</evidence>
<dbReference type="EMBL" id="LDRV01000092">
    <property type="protein sequence ID" value="KTS09161.1"/>
    <property type="molecule type" value="Genomic_DNA"/>
</dbReference>
<dbReference type="GO" id="GO:0009003">
    <property type="term" value="F:signal peptidase activity"/>
    <property type="evidence" value="ECO:0007669"/>
    <property type="project" value="UniProtKB-EC"/>
</dbReference>
<dbReference type="AlphaFoldDB" id="A0A147F4W1"/>
<accession>A0A147F4W1</accession>
<dbReference type="Proteomes" id="UP000072189">
    <property type="component" value="Unassembled WGS sequence"/>
</dbReference>
<evidence type="ECO:0000256" key="2">
    <source>
        <dbReference type="ARBA" id="ARBA00004401"/>
    </source>
</evidence>
<sequence length="238" mass="25465">MSARDPDASRMRTRWQRVRRSPILHLVAALLVLSLLQAFVVKPFQVPSESMSPTLEAGDRILADRITLIASDPRPGDVVVFSRPEAWETDAAAPSPLRRAAGWVGDLVGFGPSNLDALVKRVIGEPGTTVQCCTADGRIEVDGTALDEDYVRNDLAFAPGQLDCDSVPASSRCFGPVTVPDGSFLVMGDNRASSSDSVVKCRGTASTDGCARFVPRDQVIGTVFAIVWPLDRLSSPLG</sequence>
<dbReference type="PANTHER" id="PTHR43390">
    <property type="entry name" value="SIGNAL PEPTIDASE I"/>
    <property type="match status" value="1"/>
</dbReference>
<evidence type="ECO:0000256" key="3">
    <source>
        <dbReference type="ARBA" id="ARBA00009370"/>
    </source>
</evidence>
<evidence type="ECO:0000313" key="9">
    <source>
        <dbReference type="EMBL" id="KTS09161.1"/>
    </source>
</evidence>
<dbReference type="NCBIfam" id="TIGR02227">
    <property type="entry name" value="sigpep_I_bact"/>
    <property type="match status" value="1"/>
</dbReference>
<reference evidence="9 10" key="1">
    <citation type="journal article" date="2016" name="Front. Microbiol.">
        <title>Genomic Resource of Rice Seed Associated Bacteria.</title>
        <authorList>
            <person name="Midha S."/>
            <person name="Bansal K."/>
            <person name="Sharma S."/>
            <person name="Kumar N."/>
            <person name="Patil P.P."/>
            <person name="Chaudhry V."/>
            <person name="Patil P.B."/>
        </authorList>
    </citation>
    <scope>NUCLEOTIDE SEQUENCE [LARGE SCALE GENOMIC DNA]</scope>
    <source>
        <strain evidence="9 10">RSA3</strain>
    </source>
</reference>
<dbReference type="InterPro" id="IPR019533">
    <property type="entry name" value="Peptidase_S26"/>
</dbReference>
<dbReference type="PRINTS" id="PR00727">
    <property type="entry name" value="LEADERPTASE"/>
</dbReference>
<evidence type="ECO:0000256" key="7">
    <source>
        <dbReference type="RuleBase" id="RU362042"/>
    </source>
</evidence>
<keyword evidence="5 7" id="KW-0378">Hydrolase</keyword>
<dbReference type="PANTHER" id="PTHR43390:SF1">
    <property type="entry name" value="CHLOROPLAST PROCESSING PEPTIDASE"/>
    <property type="match status" value="1"/>
</dbReference>
<dbReference type="GO" id="GO:0005886">
    <property type="term" value="C:plasma membrane"/>
    <property type="evidence" value="ECO:0007669"/>
    <property type="project" value="UniProtKB-SubCell"/>
</dbReference>
<keyword evidence="7" id="KW-0645">Protease</keyword>
<evidence type="ECO:0000313" key="10">
    <source>
        <dbReference type="Proteomes" id="UP000072189"/>
    </source>
</evidence>
<dbReference type="EC" id="3.4.21.89" evidence="4 7"/>
<organism evidence="9 10">
    <name type="scientific">Microbacterium testaceum</name>
    <name type="common">Aureobacterium testaceum</name>
    <name type="synonym">Brevibacterium testaceum</name>
    <dbReference type="NCBI Taxonomy" id="2033"/>
    <lineage>
        <taxon>Bacteria</taxon>
        <taxon>Bacillati</taxon>
        <taxon>Actinomycetota</taxon>
        <taxon>Actinomycetes</taxon>
        <taxon>Micrococcales</taxon>
        <taxon>Microbacteriaceae</taxon>
        <taxon>Microbacterium</taxon>
    </lineage>
</organism>
<dbReference type="PATRIC" id="fig|2033.5.peg.1867"/>
<evidence type="ECO:0000256" key="4">
    <source>
        <dbReference type="ARBA" id="ARBA00013208"/>
    </source>
</evidence>
<comment type="catalytic activity">
    <reaction evidence="1 7">
        <text>Cleavage of hydrophobic, N-terminal signal or leader sequences from secreted and periplasmic proteins.</text>
        <dbReference type="EC" id="3.4.21.89"/>
    </reaction>
</comment>